<evidence type="ECO:0000256" key="4">
    <source>
        <dbReference type="ARBA" id="ARBA00022801"/>
    </source>
</evidence>
<evidence type="ECO:0000256" key="3">
    <source>
        <dbReference type="ARBA" id="ARBA00022723"/>
    </source>
</evidence>
<name>A0A0A1IUM0_9CAUD</name>
<dbReference type="RefSeq" id="YP_009125122.1">
    <property type="nucleotide sequence ID" value="NC_026594.1"/>
</dbReference>
<reference evidence="7 8" key="1">
    <citation type="journal article" date="2015" name="PLoS ONE">
        <title>Investigation of a Large Collection of Pseudomonas aeruginosa Bacteriophages Collected from a Single Environmental Source in Abidjan, Cote d'Ivoire.</title>
        <authorList>
            <person name="Essoh C."/>
            <person name="Latino L."/>
            <person name="Midoux C."/>
            <person name="Blouin Y."/>
            <person name="Loukou G."/>
            <person name="Nguetta S.P."/>
            <person name="Lathro S."/>
            <person name="Cablanmian A."/>
            <person name="Kouassi A.K."/>
            <person name="Vergnaud G."/>
            <person name="Pourcel C."/>
        </authorList>
    </citation>
    <scope>NUCLEOTIDE SEQUENCE [LARGE SCALE GENOMIC DNA]</scope>
    <source>
        <strain evidence="7">Ab18</strain>
    </source>
</reference>
<accession>A0A0A1IUM0</accession>
<dbReference type="KEGG" id="vg:23680004"/>
<dbReference type="PROSITE" id="PS00903">
    <property type="entry name" value="CYT_DCMP_DEAMINASES_1"/>
    <property type="match status" value="1"/>
</dbReference>
<proteinExistence type="inferred from homology"/>
<dbReference type="CDD" id="cd01286">
    <property type="entry name" value="deoxycytidylate_deaminase"/>
    <property type="match status" value="1"/>
</dbReference>
<dbReference type="SUPFAM" id="SSF53927">
    <property type="entry name" value="Cytidine deaminase-like"/>
    <property type="match status" value="1"/>
</dbReference>
<dbReference type="EMBL" id="LN610577">
    <property type="protein sequence ID" value="CEF89658.1"/>
    <property type="molecule type" value="Genomic_DNA"/>
</dbReference>
<keyword evidence="4" id="KW-0378">Hydrolase</keyword>
<keyword evidence="5" id="KW-0862">Zinc</keyword>
<evidence type="ECO:0000259" key="6">
    <source>
        <dbReference type="PROSITE" id="PS51747"/>
    </source>
</evidence>
<sequence length="178" mass="20008">MSRPALIHCHICAKGFLAGNDRCPHCGAEVAQERDPQREWDERWMALAQHYSGWSKDPSTRLGAVVVAGGKRQVGQGYNGFPRGVEDAPERYAERELKYQLIVHAELNAVLTAGRDCLGATIYVWPLPPCPECTKAIIQAGIRRVVMPKDCPRPEWRQRFESFSRVMLDEAGVEVSYV</sequence>
<dbReference type="InterPro" id="IPR016193">
    <property type="entry name" value="Cytidine_deaminase-like"/>
</dbReference>
<comment type="similarity">
    <text evidence="2">Belongs to the cytidine and deoxycytidylate deaminase family.</text>
</comment>
<dbReference type="InterPro" id="IPR015517">
    <property type="entry name" value="dCMP_deaminase-rel"/>
</dbReference>
<protein>
    <submittedName>
        <fullName evidence="7">Putative dCMP deaminase</fullName>
    </submittedName>
</protein>
<organism evidence="7 8">
    <name type="scientific">Pseudomonas phage vB_PaeS_PAO1_Ab18</name>
    <dbReference type="NCBI Taxonomy" id="1548905"/>
    <lineage>
        <taxon>Viruses</taxon>
        <taxon>Duplodnaviria</taxon>
        <taxon>Heunggongvirae</taxon>
        <taxon>Uroviricota</taxon>
        <taxon>Caudoviricetes</taxon>
        <taxon>Mesyanzhinovviridae</taxon>
        <taxon>Bradleyvirinae</taxon>
        <taxon>Abidjanvirus</taxon>
        <taxon>Abidjanvirus Ab18</taxon>
        <taxon>Pseudomonas virus Ab18</taxon>
    </lineage>
</organism>
<dbReference type="PANTHER" id="PTHR11086">
    <property type="entry name" value="DEOXYCYTIDYLATE DEAMINASE-RELATED"/>
    <property type="match status" value="1"/>
</dbReference>
<dbReference type="OrthoDB" id="10605at10239"/>
<dbReference type="GO" id="GO:0004132">
    <property type="term" value="F:dCMP deaminase activity"/>
    <property type="evidence" value="ECO:0007669"/>
    <property type="project" value="TreeGrafter"/>
</dbReference>
<evidence type="ECO:0000313" key="7">
    <source>
        <dbReference type="EMBL" id="CEF89658.1"/>
    </source>
</evidence>
<dbReference type="InterPro" id="IPR035105">
    <property type="entry name" value="Deoxycytidylate_deaminase_dom"/>
</dbReference>
<dbReference type="GeneID" id="23680004"/>
<dbReference type="PROSITE" id="PS51747">
    <property type="entry name" value="CYT_DCMP_DEAMINASES_2"/>
    <property type="match status" value="1"/>
</dbReference>
<dbReference type="GO" id="GO:0008270">
    <property type="term" value="F:zinc ion binding"/>
    <property type="evidence" value="ECO:0007669"/>
    <property type="project" value="InterPro"/>
</dbReference>
<keyword evidence="8" id="KW-1185">Reference proteome</keyword>
<keyword evidence="3" id="KW-0479">Metal-binding</keyword>
<gene>
    <name evidence="7" type="primary">ORF19</name>
</gene>
<comment type="cofactor">
    <cofactor evidence="1">
        <name>Zn(2+)</name>
        <dbReference type="ChEBI" id="CHEBI:29105"/>
    </cofactor>
</comment>
<dbReference type="Gene3D" id="3.40.140.10">
    <property type="entry name" value="Cytidine Deaminase, domain 2"/>
    <property type="match status" value="1"/>
</dbReference>
<dbReference type="Pfam" id="PF00383">
    <property type="entry name" value="dCMP_cyt_deam_1"/>
    <property type="match status" value="1"/>
</dbReference>
<dbReference type="Proteomes" id="UP000030226">
    <property type="component" value="Segment"/>
</dbReference>
<evidence type="ECO:0000313" key="8">
    <source>
        <dbReference type="Proteomes" id="UP000030226"/>
    </source>
</evidence>
<feature type="domain" description="CMP/dCMP-type deaminase" evidence="6">
    <location>
        <begin position="39"/>
        <end position="163"/>
    </location>
</feature>
<dbReference type="InterPro" id="IPR002125">
    <property type="entry name" value="CMP_dCMP_dom"/>
</dbReference>
<dbReference type="InterPro" id="IPR016192">
    <property type="entry name" value="APOBEC/CMP_deaminase_Zn-bd"/>
</dbReference>
<dbReference type="PANTHER" id="PTHR11086:SF18">
    <property type="entry name" value="DEOXYCYTIDYLATE DEAMINASE"/>
    <property type="match status" value="1"/>
</dbReference>
<evidence type="ECO:0000256" key="5">
    <source>
        <dbReference type="ARBA" id="ARBA00022833"/>
    </source>
</evidence>
<evidence type="ECO:0000256" key="2">
    <source>
        <dbReference type="ARBA" id="ARBA00006576"/>
    </source>
</evidence>
<evidence type="ECO:0000256" key="1">
    <source>
        <dbReference type="ARBA" id="ARBA00001947"/>
    </source>
</evidence>